<dbReference type="InterPro" id="IPR013762">
    <property type="entry name" value="Integrase-like_cat_sf"/>
</dbReference>
<dbReference type="InterPro" id="IPR050090">
    <property type="entry name" value="Tyrosine_recombinase_XerCD"/>
</dbReference>
<name>A0ABR9K875_9ACTN</name>
<dbReference type="InterPro" id="IPR044068">
    <property type="entry name" value="CB"/>
</dbReference>
<dbReference type="PANTHER" id="PTHR30349:SF64">
    <property type="entry name" value="PROPHAGE INTEGRASE INTD-RELATED"/>
    <property type="match status" value="1"/>
</dbReference>
<evidence type="ECO:0000256" key="4">
    <source>
        <dbReference type="PROSITE-ProRule" id="PRU01248"/>
    </source>
</evidence>
<dbReference type="InterPro" id="IPR002104">
    <property type="entry name" value="Integrase_catalytic"/>
</dbReference>
<gene>
    <name evidence="8" type="ORF">H4W81_000995</name>
</gene>
<dbReference type="Gene3D" id="1.10.150.130">
    <property type="match status" value="1"/>
</dbReference>
<dbReference type="CDD" id="cd01189">
    <property type="entry name" value="INT_ICEBs1_C_like"/>
    <property type="match status" value="1"/>
</dbReference>
<keyword evidence="2 4" id="KW-0238">DNA-binding</keyword>
<accession>A0ABR9K875</accession>
<dbReference type="EMBL" id="JADBEF010000001">
    <property type="protein sequence ID" value="MBE1558216.1"/>
    <property type="molecule type" value="Genomic_DNA"/>
</dbReference>
<feature type="domain" description="Core-binding (CB)" evidence="7">
    <location>
        <begin position="85"/>
        <end position="166"/>
    </location>
</feature>
<protein>
    <submittedName>
        <fullName evidence="8">Integrase</fullName>
    </submittedName>
</protein>
<comment type="caution">
    <text evidence="8">The sequence shown here is derived from an EMBL/GenBank/DDBJ whole genome shotgun (WGS) entry which is preliminary data.</text>
</comment>
<evidence type="ECO:0000313" key="8">
    <source>
        <dbReference type="EMBL" id="MBE1558216.1"/>
    </source>
</evidence>
<keyword evidence="3" id="KW-0233">DNA recombination</keyword>
<evidence type="ECO:0000259" key="7">
    <source>
        <dbReference type="PROSITE" id="PS51900"/>
    </source>
</evidence>
<evidence type="ECO:0000259" key="6">
    <source>
        <dbReference type="PROSITE" id="PS51898"/>
    </source>
</evidence>
<dbReference type="SUPFAM" id="SSF56349">
    <property type="entry name" value="DNA breaking-rejoining enzymes"/>
    <property type="match status" value="1"/>
</dbReference>
<keyword evidence="9" id="KW-1185">Reference proteome</keyword>
<dbReference type="PROSITE" id="PS51898">
    <property type="entry name" value="TYR_RECOMBINASE"/>
    <property type="match status" value="1"/>
</dbReference>
<evidence type="ECO:0000256" key="5">
    <source>
        <dbReference type="SAM" id="MobiDB-lite"/>
    </source>
</evidence>
<sequence length="390" mass="43702">MARVRDLWFSSVIGPDGQKQRQKTKRHPDNGGSKDSKRWLAVWIGLDGKEETKAFKTKTQAESHGTTKEADRLRGVYVDDRRGRLTFREYAQTRWLPSQVHLRINSLDTYTVHLNAHLIPALGERRIGSLTRADMKAVVARLNKSLAPTTVHTVFAVLRLIMQAAVDDGDIPSNPCSRVPLPRIEARVVEPLPVEAVLALADAMTPRYRLAVWLGFGLGLRLGEALGLTTAKVDAQAKRVYVHRQAQNGQLVELKTKASRRTLPVDDLILTKIEDHQKTYSAGPEGVLITNRCRRIAQRKSFNECWREAVEKAGLPKGTRFHDLRHFYASGLIKANLNPKVIQTRLGHATIAETMDTYGHLFPDQDDLGRGAIDALLIPTITEQGRNRQS</sequence>
<evidence type="ECO:0000313" key="9">
    <source>
        <dbReference type="Proteomes" id="UP000661607"/>
    </source>
</evidence>
<dbReference type="Gene3D" id="1.10.443.10">
    <property type="entry name" value="Intergrase catalytic core"/>
    <property type="match status" value="1"/>
</dbReference>
<dbReference type="InterPro" id="IPR010998">
    <property type="entry name" value="Integrase_recombinase_N"/>
</dbReference>
<dbReference type="Proteomes" id="UP000661607">
    <property type="component" value="Unassembled WGS sequence"/>
</dbReference>
<organism evidence="8 9">
    <name type="scientific">Nonomuraea africana</name>
    <dbReference type="NCBI Taxonomy" id="46171"/>
    <lineage>
        <taxon>Bacteria</taxon>
        <taxon>Bacillati</taxon>
        <taxon>Actinomycetota</taxon>
        <taxon>Actinomycetes</taxon>
        <taxon>Streptosporangiales</taxon>
        <taxon>Streptosporangiaceae</taxon>
        <taxon>Nonomuraea</taxon>
    </lineage>
</organism>
<dbReference type="PROSITE" id="PS51900">
    <property type="entry name" value="CB"/>
    <property type="match status" value="1"/>
</dbReference>
<reference evidence="8 9" key="1">
    <citation type="submission" date="2020-10" db="EMBL/GenBank/DDBJ databases">
        <title>Sequencing the genomes of 1000 actinobacteria strains.</title>
        <authorList>
            <person name="Klenk H.-P."/>
        </authorList>
    </citation>
    <scope>NUCLEOTIDE SEQUENCE [LARGE SCALE GENOMIC DNA]</scope>
    <source>
        <strain evidence="8 9">DSM 43748</strain>
    </source>
</reference>
<comment type="similarity">
    <text evidence="1">Belongs to the 'phage' integrase family.</text>
</comment>
<evidence type="ECO:0000256" key="1">
    <source>
        <dbReference type="ARBA" id="ARBA00008857"/>
    </source>
</evidence>
<feature type="region of interest" description="Disordered" evidence="5">
    <location>
        <begin position="14"/>
        <end position="35"/>
    </location>
</feature>
<feature type="domain" description="Tyr recombinase" evidence="6">
    <location>
        <begin position="187"/>
        <end position="373"/>
    </location>
</feature>
<evidence type="ECO:0000256" key="2">
    <source>
        <dbReference type="ARBA" id="ARBA00023125"/>
    </source>
</evidence>
<proteinExistence type="inferred from homology"/>
<dbReference type="InterPro" id="IPR011010">
    <property type="entry name" value="DNA_brk_join_enz"/>
</dbReference>
<dbReference type="RefSeq" id="WP_192773673.1">
    <property type="nucleotide sequence ID" value="NZ_BAAASY010000036.1"/>
</dbReference>
<dbReference type="Pfam" id="PF00589">
    <property type="entry name" value="Phage_integrase"/>
    <property type="match status" value="1"/>
</dbReference>
<dbReference type="PANTHER" id="PTHR30349">
    <property type="entry name" value="PHAGE INTEGRASE-RELATED"/>
    <property type="match status" value="1"/>
</dbReference>
<evidence type="ECO:0000256" key="3">
    <source>
        <dbReference type="ARBA" id="ARBA00023172"/>
    </source>
</evidence>